<dbReference type="InterPro" id="IPR027397">
    <property type="entry name" value="Catenin-bd_sf"/>
</dbReference>
<feature type="compositionally biased region" description="Low complexity" evidence="18">
    <location>
        <begin position="1047"/>
        <end position="1056"/>
    </location>
</feature>
<reference evidence="22" key="2">
    <citation type="submission" date="2025-09" db="UniProtKB">
        <authorList>
            <consortium name="Ensembl"/>
        </authorList>
    </citation>
    <scope>IDENTIFICATION</scope>
</reference>
<feature type="domain" description="Cadherin" evidence="21">
    <location>
        <begin position="61"/>
        <end position="142"/>
    </location>
</feature>
<dbReference type="OrthoDB" id="8961010at2759"/>
<comment type="subcellular location">
    <subcellularLocation>
        <location evidence="2">Cell junction</location>
        <location evidence="2">Desmosome</location>
    </subcellularLocation>
    <subcellularLocation>
        <location evidence="1 16">Cell membrane</location>
        <topology evidence="1 16">Single-pass type I membrane protein</topology>
    </subcellularLocation>
</comment>
<keyword evidence="11" id="KW-0965">Cell junction</keyword>
<feature type="chain" id="PRO_5018698784" evidence="20">
    <location>
        <begin position="24"/>
        <end position="1093"/>
    </location>
</feature>
<feature type="domain" description="Cadherin" evidence="21">
    <location>
        <begin position="142"/>
        <end position="252"/>
    </location>
</feature>
<dbReference type="InterPro" id="IPR015919">
    <property type="entry name" value="Cadherin-like_sf"/>
</dbReference>
<gene>
    <name evidence="22" type="primary">DSG2</name>
</gene>
<evidence type="ECO:0000256" key="10">
    <source>
        <dbReference type="ARBA" id="ARBA00022889"/>
    </source>
</evidence>
<evidence type="ECO:0000256" key="3">
    <source>
        <dbReference type="ARBA" id="ARBA00022475"/>
    </source>
</evidence>
<protein>
    <submittedName>
        <fullName evidence="22">Desmoglein-2-like</fullName>
    </submittedName>
</protein>
<keyword evidence="23" id="KW-1185">Reference proteome</keyword>
<evidence type="ECO:0000256" key="2">
    <source>
        <dbReference type="ARBA" id="ARBA00004568"/>
    </source>
</evidence>
<evidence type="ECO:0000256" key="6">
    <source>
        <dbReference type="ARBA" id="ARBA00022723"/>
    </source>
</evidence>
<dbReference type="OMA" id="MGAGTMT"/>
<dbReference type="Pfam" id="PF00028">
    <property type="entry name" value="Cadherin"/>
    <property type="match status" value="4"/>
</dbReference>
<dbReference type="GO" id="GO:0030057">
    <property type="term" value="C:desmosome"/>
    <property type="evidence" value="ECO:0007669"/>
    <property type="project" value="UniProtKB-SubCell"/>
</dbReference>
<keyword evidence="7 20" id="KW-0732">Signal</keyword>
<dbReference type="Ensembl" id="ENSCVAT00000027813.1">
    <property type="protein sequence ID" value="ENSCVAP00000032216.1"/>
    <property type="gene ID" value="ENSCVAG00000022078.1"/>
</dbReference>
<dbReference type="AlphaFoldDB" id="A0A3Q2EIJ6"/>
<dbReference type="InterPro" id="IPR050971">
    <property type="entry name" value="Cadherin-domain_protein"/>
</dbReference>
<keyword evidence="8" id="KW-0677">Repeat</keyword>
<evidence type="ECO:0000256" key="4">
    <source>
        <dbReference type="ARBA" id="ARBA00022685"/>
    </source>
</evidence>
<keyword evidence="12 19" id="KW-1133">Transmembrane helix</keyword>
<dbReference type="Pfam" id="PF01049">
    <property type="entry name" value="CADH_Y-type_LIR"/>
    <property type="match status" value="1"/>
</dbReference>
<keyword evidence="14" id="KW-0325">Glycoprotein</keyword>
<evidence type="ECO:0000256" key="7">
    <source>
        <dbReference type="ARBA" id="ARBA00022729"/>
    </source>
</evidence>
<keyword evidence="9 15" id="KW-0106">Calcium</keyword>
<keyword evidence="13 19" id="KW-0472">Membrane</keyword>
<evidence type="ECO:0000256" key="16">
    <source>
        <dbReference type="RuleBase" id="RU003318"/>
    </source>
</evidence>
<evidence type="ECO:0000256" key="5">
    <source>
        <dbReference type="ARBA" id="ARBA00022692"/>
    </source>
</evidence>
<dbReference type="GO" id="GO:0055113">
    <property type="term" value="P:epiboly involved in gastrulation with mouth forming second"/>
    <property type="evidence" value="ECO:0007669"/>
    <property type="project" value="UniProtKB-ARBA"/>
</dbReference>
<proteinExistence type="predicted"/>
<dbReference type="GO" id="GO:0005509">
    <property type="term" value="F:calcium ion binding"/>
    <property type="evidence" value="ECO:0007669"/>
    <property type="project" value="UniProtKB-UniRule"/>
</dbReference>
<dbReference type="GO" id="GO:0005886">
    <property type="term" value="C:plasma membrane"/>
    <property type="evidence" value="ECO:0007669"/>
    <property type="project" value="UniProtKB-SubCell"/>
</dbReference>
<dbReference type="GO" id="GO:0007156">
    <property type="term" value="P:homophilic cell adhesion via plasma membrane adhesion molecules"/>
    <property type="evidence" value="ECO:0007669"/>
    <property type="project" value="InterPro"/>
</dbReference>
<evidence type="ECO:0000256" key="12">
    <source>
        <dbReference type="ARBA" id="ARBA00022989"/>
    </source>
</evidence>
<organism evidence="22 23">
    <name type="scientific">Cyprinodon variegatus</name>
    <name type="common">Sheepshead minnow</name>
    <dbReference type="NCBI Taxonomy" id="28743"/>
    <lineage>
        <taxon>Eukaryota</taxon>
        <taxon>Metazoa</taxon>
        <taxon>Chordata</taxon>
        <taxon>Craniata</taxon>
        <taxon>Vertebrata</taxon>
        <taxon>Euteleostomi</taxon>
        <taxon>Actinopterygii</taxon>
        <taxon>Neopterygii</taxon>
        <taxon>Teleostei</taxon>
        <taxon>Neoteleostei</taxon>
        <taxon>Acanthomorphata</taxon>
        <taxon>Ovalentaria</taxon>
        <taxon>Atherinomorphae</taxon>
        <taxon>Cyprinodontiformes</taxon>
        <taxon>Cyprinodontidae</taxon>
        <taxon>Cyprinodon</taxon>
    </lineage>
</organism>
<evidence type="ECO:0000256" key="1">
    <source>
        <dbReference type="ARBA" id="ARBA00004251"/>
    </source>
</evidence>
<dbReference type="FunFam" id="4.10.900.10:FF:000003">
    <property type="entry name" value="Desmoglein 1"/>
    <property type="match status" value="1"/>
</dbReference>
<dbReference type="GeneTree" id="ENSGT01030000234624"/>
<evidence type="ECO:0000256" key="17">
    <source>
        <dbReference type="RuleBase" id="RU004358"/>
    </source>
</evidence>
<reference evidence="22" key="1">
    <citation type="submission" date="2025-08" db="UniProtKB">
        <authorList>
            <consortium name="Ensembl"/>
        </authorList>
    </citation>
    <scope>IDENTIFICATION</scope>
</reference>
<keyword evidence="5 16" id="KW-0812">Transmembrane</keyword>
<evidence type="ECO:0000256" key="19">
    <source>
        <dbReference type="SAM" id="Phobius"/>
    </source>
</evidence>
<dbReference type="InterPro" id="IPR020894">
    <property type="entry name" value="Cadherin_CS"/>
</dbReference>
<dbReference type="CDD" id="cd11304">
    <property type="entry name" value="Cadherin_repeat"/>
    <property type="match status" value="4"/>
</dbReference>
<dbReference type="FunFam" id="2.60.40.60:FF:000074">
    <property type="entry name" value="Desmoglein 4"/>
    <property type="match status" value="1"/>
</dbReference>
<dbReference type="Proteomes" id="UP000265020">
    <property type="component" value="Unassembled WGS sequence"/>
</dbReference>
<evidence type="ECO:0000256" key="18">
    <source>
        <dbReference type="SAM" id="MobiDB-lite"/>
    </source>
</evidence>
<dbReference type="PANTHER" id="PTHR24025:SF1">
    <property type="entry name" value="DESMOGLEIN-2"/>
    <property type="match status" value="1"/>
</dbReference>
<feature type="signal peptide" evidence="20">
    <location>
        <begin position="1"/>
        <end position="23"/>
    </location>
</feature>
<dbReference type="GO" id="GO:0045216">
    <property type="term" value="P:cell-cell junction organization"/>
    <property type="evidence" value="ECO:0007669"/>
    <property type="project" value="UniProtKB-ARBA"/>
</dbReference>
<name>A0A3Q2EIJ6_CYPVA</name>
<keyword evidence="4" id="KW-0165">Cleavage on pair of basic residues</keyword>
<keyword evidence="6" id="KW-0479">Metal-binding</keyword>
<feature type="transmembrane region" description="Helical" evidence="19">
    <location>
        <begin position="595"/>
        <end position="621"/>
    </location>
</feature>
<dbReference type="PRINTS" id="PR01818">
    <property type="entry name" value="DESMOCADHERN"/>
</dbReference>
<dbReference type="Gene3D" id="2.60.40.60">
    <property type="entry name" value="Cadherins"/>
    <property type="match status" value="5"/>
</dbReference>
<evidence type="ECO:0000256" key="8">
    <source>
        <dbReference type="ARBA" id="ARBA00022737"/>
    </source>
</evidence>
<dbReference type="PRINTS" id="PR00205">
    <property type="entry name" value="CADHERIN"/>
</dbReference>
<dbReference type="FunFam" id="2.60.40.60:FF:000031">
    <property type="entry name" value="Cadherin 3"/>
    <property type="match status" value="1"/>
</dbReference>
<dbReference type="RefSeq" id="XP_015242391.1">
    <property type="nucleotide sequence ID" value="XM_015386905.1"/>
</dbReference>
<evidence type="ECO:0000256" key="14">
    <source>
        <dbReference type="ARBA" id="ARBA00023180"/>
    </source>
</evidence>
<dbReference type="PANTHER" id="PTHR24025">
    <property type="entry name" value="DESMOGLEIN FAMILY MEMBER"/>
    <property type="match status" value="1"/>
</dbReference>
<dbReference type="Gene3D" id="4.10.900.10">
    <property type="entry name" value="TCF3-CBD (Catenin binding domain)"/>
    <property type="match status" value="1"/>
</dbReference>
<evidence type="ECO:0000259" key="21">
    <source>
        <dbReference type="PROSITE" id="PS50268"/>
    </source>
</evidence>
<evidence type="ECO:0000313" key="23">
    <source>
        <dbReference type="Proteomes" id="UP000265020"/>
    </source>
</evidence>
<dbReference type="GeneID" id="107092420"/>
<dbReference type="InterPro" id="IPR000233">
    <property type="entry name" value="Cadherin_Y-type_LIR"/>
</dbReference>
<evidence type="ECO:0000256" key="15">
    <source>
        <dbReference type="PROSITE-ProRule" id="PRU00043"/>
    </source>
</evidence>
<feature type="domain" description="Cadherin" evidence="21">
    <location>
        <begin position="373"/>
        <end position="484"/>
    </location>
</feature>
<dbReference type="FunFam" id="2.60.40.60:FF:000011">
    <property type="entry name" value="Cadherin 1"/>
    <property type="match status" value="1"/>
</dbReference>
<dbReference type="FunFam" id="2.60.40.60:FF:000068">
    <property type="entry name" value="Desmoglein 1"/>
    <property type="match status" value="1"/>
</dbReference>
<evidence type="ECO:0000313" key="22">
    <source>
        <dbReference type="Ensembl" id="ENSCVAP00000032216.1"/>
    </source>
</evidence>
<comment type="function">
    <text evidence="17">A component of desmosome cell-cell junctions which are required for positive regulation of cellular adhesion. Involved in the interaction of plaque proteins and intermediate filaments mediating cell-cell adhesion.</text>
</comment>
<evidence type="ECO:0000256" key="13">
    <source>
        <dbReference type="ARBA" id="ARBA00023136"/>
    </source>
</evidence>
<accession>A0A3Q2EIJ6</accession>
<dbReference type="InterPro" id="IPR009122">
    <property type="entry name" value="Desmosomal_cadherin"/>
</dbReference>
<evidence type="ECO:0000256" key="9">
    <source>
        <dbReference type="ARBA" id="ARBA00022837"/>
    </source>
</evidence>
<dbReference type="PROSITE" id="PS50268">
    <property type="entry name" value="CADHERIN_2"/>
    <property type="match status" value="4"/>
</dbReference>
<dbReference type="SUPFAM" id="SSF49313">
    <property type="entry name" value="Cadherin-like"/>
    <property type="match status" value="5"/>
</dbReference>
<sequence>MDLLRGRFFLLLTVLTLVPVTVQEHGGVLRRQKRNWILAPRNLDEGQDYTTYDFVARIRSDKETNKKIFYYLSGPGADQDPVGRFTVNRDTGYIKVHSILDREEIAQYNLTGLARYSDGTLAEKDIALLIKVVDINDCPPVIKAQQIAQVNEHSKLGTVVMKVIATDDDDSNTENAKIFYRIDERSNRDGMFTINSQTGEVMIAKTSLDRETQDTYKLTIIASDLNGKAGGNTGTGEIEIKLTDINDNIPTLEKETYEGKIEENTVGVEVLRIQAVDLDLINTTNWFAMYEIVSGNEAGYFQITTDKKTNEGVITVTKALDYEEIKTVNLGVKVKNEAEYNYGSSMIITGASTSKPYPIKIDVINQKEAPKFQPNVKVVTISEEKNSISLSKVIATYTATDSDTLKTATNVRYAKLFDKDNWISIDEKTAEIKLNKFPDRESKFLVNGTYYAKIICITNEVPSKTATGTIAIQVDDFNDHCPTLTSTTQTMCFGDSVIYVTAEDKDMFPNSAPFEFIVKQEDSNENWFVEPYNATTVLLRDKGSLWPGTYKVSLEIKDQQGKSCDEVQIVDLTVCACKENTKTCSLRSKGSSSSFGAGGILLMLLGLLLLLLIPLLLLACLCGSAARDFKAIPFDAKENLISYHTEGQGEDKEVSHLQVPVSVDSDTINKKDIDFYARKGYFDHLVNSEAAFGGRGGGTMTAEDMHMYSKYNYNYSTGQNLKDFMGTTSMAGQDMSMSQYRSTAFDGMALPGYYLQAYYFDKLNQSSQQQQEKDSEMIYNYEGQESLAGSVGCCSLLENENDLAFLDDLGPKFKTLAEICQGTTLESSYVDIGVSNLSKQTVSTARPSTSTHTHVHTHTDTFRDRDHMNVSNLNVSNEASGSSVIIEEEKVTKSSQRSATLSNVQEKVVIPNQTLLIQQPPMYYAATPMYVVESKPQMVLVSGGTQQLVGQVGQAGLSQGLIQVGGIQGSQGMMVVEGQVGMNGASGQVAQGLSQGITESSQVLFVENGSAGQKHSTHYMQSSGQVPQRFSEVGFDVGGKEVHLKSFSAGSRGSAGSKEDFATTTTPRFQGGQRVVVQRKKVSVTERNVESST</sequence>
<dbReference type="SMART" id="SM00112">
    <property type="entry name" value="CA"/>
    <property type="match status" value="4"/>
</dbReference>
<evidence type="ECO:0000256" key="11">
    <source>
        <dbReference type="ARBA" id="ARBA00022949"/>
    </source>
</evidence>
<dbReference type="PROSITE" id="PS00232">
    <property type="entry name" value="CADHERIN_1"/>
    <property type="match status" value="2"/>
</dbReference>
<keyword evidence="10 16" id="KW-0130">Cell adhesion</keyword>
<evidence type="ECO:0000256" key="20">
    <source>
        <dbReference type="SAM" id="SignalP"/>
    </source>
</evidence>
<keyword evidence="3" id="KW-1003">Cell membrane</keyword>
<feature type="region of interest" description="Disordered" evidence="18">
    <location>
        <begin position="1047"/>
        <end position="1074"/>
    </location>
</feature>
<dbReference type="InterPro" id="IPR002126">
    <property type="entry name" value="Cadherin-like_dom"/>
</dbReference>
<dbReference type="FunFam" id="2.60.40.60:FF:000083">
    <property type="entry name" value="Desmoglein 1"/>
    <property type="match status" value="1"/>
</dbReference>
<feature type="domain" description="Cadherin" evidence="21">
    <location>
        <begin position="253"/>
        <end position="372"/>
    </location>
</feature>